<sequence length="352" mass="41757">MSDEQLMVFKKPSYPINPAFLEYLERFDRVSKVSIYYDDLLRFSGSITVFDKNEVDTLWIRVYYNEFERAEIDLNLKKIYSYLHSDGNTDIIKFLNVDAIDYCTFGNSKPFRIKVRNILNDNYTYFYVKKADASRVYGLELEHILSPDKIHFLVYKDTLIEEHIMGIPGDVFMETLLINCTEVEKSQIAKEFVKFNERCMIRLLGDMRAYNYVIVPIHDFDQVVFKIRPIDFDQQCYEGNLKVYRPQFFKENYPMVKLVKDKLENSSIEQYKNEERAALAKRIFSNETRVNKLLHIMGNDNLAPDSHVEQLKMELYRLTHDINFKRANSMGKVLDSAFDFVTRNYKNVFITN</sequence>
<proteinExistence type="predicted"/>
<keyword evidence="2" id="KW-1185">Reference proteome</keyword>
<dbReference type="OrthoDB" id="1222242at2"/>
<dbReference type="Proteomes" id="UP000291124">
    <property type="component" value="Chromosome"/>
</dbReference>
<dbReference type="KEGG" id="fnk:E1750_05905"/>
<dbReference type="RefSeq" id="WP_133275886.1">
    <property type="nucleotide sequence ID" value="NZ_CP037933.1"/>
</dbReference>
<name>A0A4P6Y734_9FLAO</name>
<gene>
    <name evidence="1" type="ORF">E1750_05905</name>
</gene>
<dbReference type="AlphaFoldDB" id="A0A4P6Y734"/>
<accession>A0A4P6Y734</accession>
<organism evidence="1 2">
    <name type="scientific">Flavobacterium nackdongense</name>
    <dbReference type="NCBI Taxonomy" id="2547394"/>
    <lineage>
        <taxon>Bacteria</taxon>
        <taxon>Pseudomonadati</taxon>
        <taxon>Bacteroidota</taxon>
        <taxon>Flavobacteriia</taxon>
        <taxon>Flavobacteriales</taxon>
        <taxon>Flavobacteriaceae</taxon>
        <taxon>Flavobacterium</taxon>
    </lineage>
</organism>
<evidence type="ECO:0000313" key="1">
    <source>
        <dbReference type="EMBL" id="QBN18359.1"/>
    </source>
</evidence>
<evidence type="ECO:0000313" key="2">
    <source>
        <dbReference type="Proteomes" id="UP000291124"/>
    </source>
</evidence>
<reference evidence="2" key="1">
    <citation type="submission" date="2019-03" db="EMBL/GenBank/DDBJ databases">
        <title>Flavobacterium sp.</title>
        <authorList>
            <person name="Kim H."/>
        </authorList>
    </citation>
    <scope>NUCLEOTIDE SEQUENCE [LARGE SCALE GENOMIC DNA]</scope>
    <source>
        <strain evidence="2">GS13</strain>
    </source>
</reference>
<protein>
    <submittedName>
        <fullName evidence="1">Uncharacterized protein</fullName>
    </submittedName>
</protein>
<dbReference type="EMBL" id="CP037933">
    <property type="protein sequence ID" value="QBN18359.1"/>
    <property type="molecule type" value="Genomic_DNA"/>
</dbReference>